<organism evidence="2 3">
    <name type="scientific">Vigna unguiculata</name>
    <name type="common">Cowpea</name>
    <dbReference type="NCBI Taxonomy" id="3917"/>
    <lineage>
        <taxon>Eukaryota</taxon>
        <taxon>Viridiplantae</taxon>
        <taxon>Streptophyta</taxon>
        <taxon>Embryophyta</taxon>
        <taxon>Tracheophyta</taxon>
        <taxon>Spermatophyta</taxon>
        <taxon>Magnoliopsida</taxon>
        <taxon>eudicotyledons</taxon>
        <taxon>Gunneridae</taxon>
        <taxon>Pentapetalae</taxon>
        <taxon>rosids</taxon>
        <taxon>fabids</taxon>
        <taxon>Fabales</taxon>
        <taxon>Fabaceae</taxon>
        <taxon>Papilionoideae</taxon>
        <taxon>50 kb inversion clade</taxon>
        <taxon>NPAAA clade</taxon>
        <taxon>indigoferoid/millettioid clade</taxon>
        <taxon>Phaseoleae</taxon>
        <taxon>Vigna</taxon>
    </lineage>
</organism>
<evidence type="ECO:0000313" key="3">
    <source>
        <dbReference type="Proteomes" id="UP000501690"/>
    </source>
</evidence>
<dbReference type="Proteomes" id="UP000501690">
    <property type="component" value="Linkage Group LG5"/>
</dbReference>
<dbReference type="AlphaFoldDB" id="A0A4D6LZQ3"/>
<reference evidence="2 3" key="1">
    <citation type="submission" date="2019-04" db="EMBL/GenBank/DDBJ databases">
        <title>An improved genome assembly and genetic linkage map for asparagus bean, Vigna unguiculata ssp. sesquipedialis.</title>
        <authorList>
            <person name="Xia Q."/>
            <person name="Zhang R."/>
            <person name="Dong Y."/>
        </authorList>
    </citation>
    <scope>NUCLEOTIDE SEQUENCE [LARGE SCALE GENOMIC DNA]</scope>
    <source>
        <tissue evidence="2">Leaf</tissue>
    </source>
</reference>
<gene>
    <name evidence="2" type="ORF">DEO72_LG5g1541</name>
</gene>
<evidence type="ECO:0000256" key="1">
    <source>
        <dbReference type="SAM" id="MobiDB-lite"/>
    </source>
</evidence>
<evidence type="ECO:0000313" key="2">
    <source>
        <dbReference type="EMBL" id="QCD93466.1"/>
    </source>
</evidence>
<accession>A0A4D6LZQ3</accession>
<keyword evidence="3" id="KW-1185">Reference proteome</keyword>
<name>A0A4D6LZQ3_VIGUN</name>
<feature type="region of interest" description="Disordered" evidence="1">
    <location>
        <begin position="66"/>
        <end position="90"/>
    </location>
</feature>
<protein>
    <submittedName>
        <fullName evidence="2">Uncharacterized protein</fullName>
    </submittedName>
</protein>
<dbReference type="EMBL" id="CP039349">
    <property type="protein sequence ID" value="QCD93466.1"/>
    <property type="molecule type" value="Genomic_DNA"/>
</dbReference>
<sequence length="90" mass="10572">MIYDRKWVNGDGDGDGERFAQVRDQGLLSCQGNRRRKTHCKRDFHRRRVPVGDLLLSRHSHSLRTHLTRPERQWQAQGAQPLRSLTRELG</sequence>
<proteinExistence type="predicted"/>